<evidence type="ECO:0000256" key="6">
    <source>
        <dbReference type="ARBA" id="ARBA00022989"/>
    </source>
</evidence>
<dbReference type="InterPro" id="IPR001708">
    <property type="entry name" value="YidC/ALB3/OXA1/COX18"/>
</dbReference>
<dbReference type="EMBL" id="PEXI01000013">
    <property type="protein sequence ID" value="PIU24580.1"/>
    <property type="molecule type" value="Genomic_DNA"/>
</dbReference>
<dbReference type="PANTHER" id="PTHR12428:SF65">
    <property type="entry name" value="CYTOCHROME C OXIDASE ASSEMBLY PROTEIN COX18, MITOCHONDRIAL"/>
    <property type="match status" value="1"/>
</dbReference>
<gene>
    <name evidence="12" type="ORF">COT12_00315</name>
</gene>
<comment type="similarity">
    <text evidence="9">Belongs to the OXA1/ALB3/YidC family.</text>
</comment>
<name>A0A2M6YD06_9BACT</name>
<evidence type="ECO:0000256" key="4">
    <source>
        <dbReference type="ARBA" id="ARBA00022692"/>
    </source>
</evidence>
<keyword evidence="3" id="KW-1003">Cell membrane</keyword>
<evidence type="ECO:0000256" key="5">
    <source>
        <dbReference type="ARBA" id="ARBA00022927"/>
    </source>
</evidence>
<evidence type="ECO:0000256" key="7">
    <source>
        <dbReference type="ARBA" id="ARBA00023136"/>
    </source>
</evidence>
<keyword evidence="8" id="KW-0143">Chaperone</keyword>
<dbReference type="CDD" id="cd20070">
    <property type="entry name" value="5TM_YidC_Alb3"/>
    <property type="match status" value="1"/>
</dbReference>
<dbReference type="InterPro" id="IPR028055">
    <property type="entry name" value="YidC/Oxa/ALB_C"/>
</dbReference>
<evidence type="ECO:0000256" key="9">
    <source>
        <dbReference type="RuleBase" id="RU003945"/>
    </source>
</evidence>
<organism evidence="12 13">
    <name type="scientific">Candidatus Berkelbacteria bacterium CG08_land_8_20_14_0_20_39_8</name>
    <dbReference type="NCBI Taxonomy" id="1974511"/>
    <lineage>
        <taxon>Bacteria</taxon>
        <taxon>Candidatus Berkelbacteria</taxon>
    </lineage>
</organism>
<evidence type="ECO:0000256" key="2">
    <source>
        <dbReference type="ARBA" id="ARBA00022448"/>
    </source>
</evidence>
<keyword evidence="7 10" id="KW-0472">Membrane</keyword>
<dbReference type="GO" id="GO:0015031">
    <property type="term" value="P:protein transport"/>
    <property type="evidence" value="ECO:0007669"/>
    <property type="project" value="UniProtKB-KW"/>
</dbReference>
<keyword evidence="2" id="KW-0813">Transport</keyword>
<feature type="transmembrane region" description="Helical" evidence="10">
    <location>
        <begin position="98"/>
        <end position="119"/>
    </location>
</feature>
<protein>
    <recommendedName>
        <fullName evidence="11">Membrane insertase YidC/Oxa/ALB C-terminal domain-containing protein</fullName>
    </recommendedName>
</protein>
<evidence type="ECO:0000313" key="12">
    <source>
        <dbReference type="EMBL" id="PIU24580.1"/>
    </source>
</evidence>
<sequence>MTNFFTQILFVPIYNMLMYLVAVIPGHQVALAIIALTLIIRILLLPSSLKASKSTIEMQKIQPLLNAVRTKYKKDQIKMSQEMQKLFKEHKVSPYGSCLPLIIQTLVLIIFYRVILIGFNLDHLNLLYSFVPKPSEINLNFFGVNVSKPDLWVLPITAGIFQFLQAKMMPQPPQSKNNKDPMAAMNKQIIYFFPLITVFIARVLPAGLAIYWVLTSIVMILQQWYINNRYKLGFFAKFPEVPLSELPEYTLDDSSTEEGTEKHAEHKNIIKADEKRKRAKGVEITVRRKR</sequence>
<feature type="domain" description="Membrane insertase YidC/Oxa/ALB C-terminal" evidence="11">
    <location>
        <begin position="30"/>
        <end position="228"/>
    </location>
</feature>
<keyword evidence="5" id="KW-0653">Protein transport</keyword>
<evidence type="ECO:0000259" key="11">
    <source>
        <dbReference type="Pfam" id="PF02096"/>
    </source>
</evidence>
<dbReference type="NCBIfam" id="TIGR03592">
    <property type="entry name" value="yidC_oxa1_cterm"/>
    <property type="match status" value="1"/>
</dbReference>
<dbReference type="PANTHER" id="PTHR12428">
    <property type="entry name" value="OXA1"/>
    <property type="match status" value="1"/>
</dbReference>
<keyword evidence="6 10" id="KW-1133">Transmembrane helix</keyword>
<comment type="caution">
    <text evidence="12">The sequence shown here is derived from an EMBL/GenBank/DDBJ whole genome shotgun (WGS) entry which is preliminary data.</text>
</comment>
<evidence type="ECO:0000256" key="8">
    <source>
        <dbReference type="ARBA" id="ARBA00023186"/>
    </source>
</evidence>
<dbReference type="Proteomes" id="UP000229896">
    <property type="component" value="Unassembled WGS sequence"/>
</dbReference>
<feature type="transmembrane region" description="Helical" evidence="10">
    <location>
        <begin position="189"/>
        <end position="214"/>
    </location>
</feature>
<proteinExistence type="inferred from homology"/>
<evidence type="ECO:0000256" key="3">
    <source>
        <dbReference type="ARBA" id="ARBA00022475"/>
    </source>
</evidence>
<dbReference type="InterPro" id="IPR047196">
    <property type="entry name" value="YidC_ALB_C"/>
</dbReference>
<dbReference type="GO" id="GO:0051205">
    <property type="term" value="P:protein insertion into membrane"/>
    <property type="evidence" value="ECO:0007669"/>
    <property type="project" value="TreeGrafter"/>
</dbReference>
<dbReference type="GO" id="GO:0005886">
    <property type="term" value="C:plasma membrane"/>
    <property type="evidence" value="ECO:0007669"/>
    <property type="project" value="UniProtKB-SubCell"/>
</dbReference>
<dbReference type="GO" id="GO:0032977">
    <property type="term" value="F:membrane insertase activity"/>
    <property type="evidence" value="ECO:0007669"/>
    <property type="project" value="InterPro"/>
</dbReference>
<keyword evidence="4 9" id="KW-0812">Transmembrane</keyword>
<dbReference type="AlphaFoldDB" id="A0A2M6YD06"/>
<evidence type="ECO:0000256" key="10">
    <source>
        <dbReference type="SAM" id="Phobius"/>
    </source>
</evidence>
<evidence type="ECO:0000313" key="13">
    <source>
        <dbReference type="Proteomes" id="UP000229896"/>
    </source>
</evidence>
<accession>A0A2M6YD06</accession>
<evidence type="ECO:0000256" key="1">
    <source>
        <dbReference type="ARBA" id="ARBA00004651"/>
    </source>
</evidence>
<comment type="subcellular location">
    <subcellularLocation>
        <location evidence="1">Cell membrane</location>
        <topology evidence="1">Multi-pass membrane protein</topology>
    </subcellularLocation>
    <subcellularLocation>
        <location evidence="9">Membrane</location>
        <topology evidence="9">Multi-pass membrane protein</topology>
    </subcellularLocation>
</comment>
<reference evidence="13" key="1">
    <citation type="submission" date="2017-09" db="EMBL/GenBank/DDBJ databases">
        <title>Depth-based differentiation of microbial function through sediment-hosted aquifers and enrichment of novel symbionts in the deep terrestrial subsurface.</title>
        <authorList>
            <person name="Probst A.J."/>
            <person name="Ladd B."/>
            <person name="Jarett J.K."/>
            <person name="Geller-Mcgrath D.E."/>
            <person name="Sieber C.M.K."/>
            <person name="Emerson J.B."/>
            <person name="Anantharaman K."/>
            <person name="Thomas B.C."/>
            <person name="Malmstrom R."/>
            <person name="Stieglmeier M."/>
            <person name="Klingl A."/>
            <person name="Woyke T."/>
            <person name="Ryan C.M."/>
            <person name="Banfield J.F."/>
        </authorList>
    </citation>
    <scope>NUCLEOTIDE SEQUENCE [LARGE SCALE GENOMIC DNA]</scope>
</reference>
<dbReference type="Pfam" id="PF02096">
    <property type="entry name" value="60KD_IMP"/>
    <property type="match status" value="1"/>
</dbReference>
<feature type="transmembrane region" description="Helical" evidence="10">
    <location>
        <begin position="16"/>
        <end position="44"/>
    </location>
</feature>